<reference evidence="1 2" key="1">
    <citation type="submission" date="2020-08" db="EMBL/GenBank/DDBJ databases">
        <title>Genomic Encyclopedia of Type Strains, Phase III (KMG-III): the genomes of soil and plant-associated and newly described type strains.</title>
        <authorList>
            <person name="Whitman W."/>
        </authorList>
    </citation>
    <scope>NUCLEOTIDE SEQUENCE [LARGE SCALE GENOMIC DNA]</scope>
    <source>
        <strain evidence="1 2">CECT 8640</strain>
    </source>
</reference>
<dbReference type="EMBL" id="JACHJN010000003">
    <property type="protein sequence ID" value="MBB5955781.1"/>
    <property type="molecule type" value="Genomic_DNA"/>
</dbReference>
<evidence type="ECO:0000313" key="1">
    <source>
        <dbReference type="EMBL" id="MBB5955781.1"/>
    </source>
</evidence>
<dbReference type="RefSeq" id="WP_184690591.1">
    <property type="nucleotide sequence ID" value="NZ_JACHJN010000003.1"/>
</dbReference>
<proteinExistence type="predicted"/>
<dbReference type="AlphaFoldDB" id="A0A841CER1"/>
<accession>A0A841CER1</accession>
<gene>
    <name evidence="1" type="ORF">FHS29_002362</name>
</gene>
<protein>
    <submittedName>
        <fullName evidence="1">Uncharacterized protein</fullName>
    </submittedName>
</protein>
<evidence type="ECO:0000313" key="2">
    <source>
        <dbReference type="Proteomes" id="UP000547510"/>
    </source>
</evidence>
<comment type="caution">
    <text evidence="1">The sequence shown here is derived from an EMBL/GenBank/DDBJ whole genome shotgun (WGS) entry which is preliminary data.</text>
</comment>
<organism evidence="1 2">
    <name type="scientific">Saccharothrix tamanrassetensis</name>
    <dbReference type="NCBI Taxonomy" id="1051531"/>
    <lineage>
        <taxon>Bacteria</taxon>
        <taxon>Bacillati</taxon>
        <taxon>Actinomycetota</taxon>
        <taxon>Actinomycetes</taxon>
        <taxon>Pseudonocardiales</taxon>
        <taxon>Pseudonocardiaceae</taxon>
        <taxon>Saccharothrix</taxon>
    </lineage>
</organism>
<sequence>MTLAEFVALFGDGSVRVLLDWDALGARGCPVDQVVSRSVDVLGDLFTVWYAEGAEYTATGARPLRVRDVTLSGDVRGERVLAIERSYRAAGRPVQLTLPVYALPQERYLLLDATHRSVAAFRSGLPVRLLLCVLRGPVDAAVLPDLRHH</sequence>
<keyword evidence="2" id="KW-1185">Reference proteome</keyword>
<dbReference type="Proteomes" id="UP000547510">
    <property type="component" value="Unassembled WGS sequence"/>
</dbReference>
<name>A0A841CER1_9PSEU</name>